<name>A0A0K0D2Z2_ANGCA</name>
<dbReference type="Proteomes" id="UP000035642">
    <property type="component" value="Unassembled WGS sequence"/>
</dbReference>
<accession>A0A0K0D2Z2</accession>
<organism evidence="1 2">
    <name type="scientific">Angiostrongylus cantonensis</name>
    <name type="common">Rat lungworm</name>
    <dbReference type="NCBI Taxonomy" id="6313"/>
    <lineage>
        <taxon>Eukaryota</taxon>
        <taxon>Metazoa</taxon>
        <taxon>Ecdysozoa</taxon>
        <taxon>Nematoda</taxon>
        <taxon>Chromadorea</taxon>
        <taxon>Rhabditida</taxon>
        <taxon>Rhabditina</taxon>
        <taxon>Rhabditomorpha</taxon>
        <taxon>Strongyloidea</taxon>
        <taxon>Metastrongylidae</taxon>
        <taxon>Angiostrongylus</taxon>
    </lineage>
</organism>
<reference evidence="2" key="2">
    <citation type="submission" date="2017-02" db="UniProtKB">
        <authorList>
            <consortium name="WormBaseParasite"/>
        </authorList>
    </citation>
    <scope>IDENTIFICATION</scope>
</reference>
<reference evidence="1" key="1">
    <citation type="submission" date="2012-09" db="EMBL/GenBank/DDBJ databases">
        <authorList>
            <person name="Martin A.A."/>
        </authorList>
    </citation>
    <scope>NUCLEOTIDE SEQUENCE</scope>
</reference>
<sequence length="137" mass="15503">MRPECKNFVYSEAITQHCGIRADELSFEEGDLVWITKCTLFCHLGERILERIFSIDEQAVVLFRGLIENLFTLNGQTPNGAPCVGMATFTDMIHASLDGYIREPIKTDTEKLALLLFKFYNALSVKLPVKLDVSQTQ</sequence>
<dbReference type="AlphaFoldDB" id="A0A0K0D2Z2"/>
<proteinExistence type="predicted"/>
<keyword evidence="1" id="KW-1185">Reference proteome</keyword>
<dbReference type="WBParaSite" id="ACAC_0000443701-mRNA-1">
    <property type="protein sequence ID" value="ACAC_0000443701-mRNA-1"/>
    <property type="gene ID" value="ACAC_0000443701"/>
</dbReference>
<evidence type="ECO:0000313" key="2">
    <source>
        <dbReference type="WBParaSite" id="ACAC_0000443701-mRNA-1"/>
    </source>
</evidence>
<evidence type="ECO:0000313" key="1">
    <source>
        <dbReference type="Proteomes" id="UP000035642"/>
    </source>
</evidence>
<protein>
    <submittedName>
        <fullName evidence="2">NR LBD domain-containing protein</fullName>
    </submittedName>
</protein>